<dbReference type="InterPro" id="IPR050147">
    <property type="entry name" value="Ser/Thr_Dehydratase"/>
</dbReference>
<dbReference type="GeneID" id="17304952"/>
<dbReference type="EnsemblProtists" id="EKX48314">
    <property type="protein sequence ID" value="EKX48314"/>
    <property type="gene ID" value="GUITHDRAFT_86078"/>
</dbReference>
<dbReference type="InterPro" id="IPR036052">
    <property type="entry name" value="TrpB-like_PALP_sf"/>
</dbReference>
<keyword evidence="8 11" id="KW-0663">Pyridoxal phosphate</keyword>
<reference evidence="13 15" key="1">
    <citation type="journal article" date="2012" name="Nature">
        <title>Algal genomes reveal evolutionary mosaicism and the fate of nucleomorphs.</title>
        <authorList>
            <consortium name="DOE Joint Genome Institute"/>
            <person name="Curtis B.A."/>
            <person name="Tanifuji G."/>
            <person name="Burki F."/>
            <person name="Gruber A."/>
            <person name="Irimia M."/>
            <person name="Maruyama S."/>
            <person name="Arias M.C."/>
            <person name="Ball S.G."/>
            <person name="Gile G.H."/>
            <person name="Hirakawa Y."/>
            <person name="Hopkins J.F."/>
            <person name="Kuo A."/>
            <person name="Rensing S.A."/>
            <person name="Schmutz J."/>
            <person name="Symeonidi A."/>
            <person name="Elias M."/>
            <person name="Eveleigh R.J."/>
            <person name="Herman E.K."/>
            <person name="Klute M.J."/>
            <person name="Nakayama T."/>
            <person name="Obornik M."/>
            <person name="Reyes-Prieto A."/>
            <person name="Armbrust E.V."/>
            <person name="Aves S.J."/>
            <person name="Beiko R.G."/>
            <person name="Coutinho P."/>
            <person name="Dacks J.B."/>
            <person name="Durnford D.G."/>
            <person name="Fast N.M."/>
            <person name="Green B.R."/>
            <person name="Grisdale C.J."/>
            <person name="Hempel F."/>
            <person name="Henrissat B."/>
            <person name="Hoppner M.P."/>
            <person name="Ishida K."/>
            <person name="Kim E."/>
            <person name="Koreny L."/>
            <person name="Kroth P.G."/>
            <person name="Liu Y."/>
            <person name="Malik S.B."/>
            <person name="Maier U.G."/>
            <person name="McRose D."/>
            <person name="Mock T."/>
            <person name="Neilson J.A."/>
            <person name="Onodera N.T."/>
            <person name="Poole A.M."/>
            <person name="Pritham E.J."/>
            <person name="Richards T.A."/>
            <person name="Rocap G."/>
            <person name="Roy S.W."/>
            <person name="Sarai C."/>
            <person name="Schaack S."/>
            <person name="Shirato S."/>
            <person name="Slamovits C.H."/>
            <person name="Spencer D.F."/>
            <person name="Suzuki S."/>
            <person name="Worden A.Z."/>
            <person name="Zauner S."/>
            <person name="Barry K."/>
            <person name="Bell C."/>
            <person name="Bharti A.K."/>
            <person name="Crow J.A."/>
            <person name="Grimwood J."/>
            <person name="Kramer R."/>
            <person name="Lindquist E."/>
            <person name="Lucas S."/>
            <person name="Salamov A."/>
            <person name="McFadden G.I."/>
            <person name="Lane C.E."/>
            <person name="Keeling P.J."/>
            <person name="Gray M.W."/>
            <person name="Grigoriev I.V."/>
            <person name="Archibald J.M."/>
        </authorList>
    </citation>
    <scope>NUCLEOTIDE SEQUENCE</scope>
    <source>
        <strain evidence="13 15">CCMP2712</strain>
    </source>
</reference>
<dbReference type="FunFam" id="3.40.50.1100:FF:000005">
    <property type="entry name" value="Threonine dehydratase catabolic"/>
    <property type="match status" value="1"/>
</dbReference>
<feature type="domain" description="ACT-like" evidence="12">
    <location>
        <begin position="351"/>
        <end position="437"/>
    </location>
</feature>
<dbReference type="GO" id="GO:0003941">
    <property type="term" value="F:L-serine ammonia-lyase activity"/>
    <property type="evidence" value="ECO:0007669"/>
    <property type="project" value="TreeGrafter"/>
</dbReference>
<dbReference type="InterPro" id="IPR001721">
    <property type="entry name" value="TD_ACT-like"/>
</dbReference>
<dbReference type="OMA" id="TRFEYTK"/>
<dbReference type="GO" id="GO:0030170">
    <property type="term" value="F:pyridoxal phosphate binding"/>
    <property type="evidence" value="ECO:0007669"/>
    <property type="project" value="InterPro"/>
</dbReference>
<evidence type="ECO:0000256" key="4">
    <source>
        <dbReference type="ARBA" id="ARBA00010869"/>
    </source>
</evidence>
<evidence type="ECO:0000256" key="1">
    <source>
        <dbReference type="ARBA" id="ARBA00001274"/>
    </source>
</evidence>
<accession>L1JJK2</accession>
<dbReference type="STRING" id="905079.L1JJK2"/>
<organism evidence="13">
    <name type="scientific">Guillardia theta (strain CCMP2712)</name>
    <name type="common">Cryptophyte</name>
    <dbReference type="NCBI Taxonomy" id="905079"/>
    <lineage>
        <taxon>Eukaryota</taxon>
        <taxon>Cryptophyceae</taxon>
        <taxon>Pyrenomonadales</taxon>
        <taxon>Geminigeraceae</taxon>
        <taxon>Guillardia</taxon>
    </lineage>
</organism>
<dbReference type="SUPFAM" id="SSF53686">
    <property type="entry name" value="Tryptophan synthase beta subunit-like PLP-dependent enzymes"/>
    <property type="match status" value="1"/>
</dbReference>
<feature type="domain" description="ACT-like" evidence="12">
    <location>
        <begin position="459"/>
        <end position="531"/>
    </location>
</feature>
<keyword evidence="7" id="KW-0677">Repeat</keyword>
<evidence type="ECO:0000313" key="14">
    <source>
        <dbReference type="EnsemblProtists" id="EKX48314"/>
    </source>
</evidence>
<evidence type="ECO:0000256" key="2">
    <source>
        <dbReference type="ARBA" id="ARBA00001933"/>
    </source>
</evidence>
<keyword evidence="6 11" id="KW-0412">Isoleucine biosynthesis</keyword>
<comment type="pathway">
    <text evidence="3 11">Amino-acid biosynthesis; L-isoleucine biosynthesis; 2-oxobutanoate from L-threonine: step 1/1.</text>
</comment>
<dbReference type="NCBIfam" id="NF006674">
    <property type="entry name" value="PRK09224.1"/>
    <property type="match status" value="1"/>
</dbReference>
<keyword evidence="10 11" id="KW-0100">Branched-chain amino acid biosynthesis</keyword>
<dbReference type="InterPro" id="IPR045865">
    <property type="entry name" value="ACT-like_dom_sf"/>
</dbReference>
<dbReference type="InterPro" id="IPR001926">
    <property type="entry name" value="TrpB-like_PALP"/>
</dbReference>
<protein>
    <recommendedName>
        <fullName evidence="11">Threonine dehydratase</fullName>
        <ecNumber evidence="11">4.3.1.19</ecNumber>
    </recommendedName>
    <alternativeName>
        <fullName evidence="11">Threonine deaminase</fullName>
    </alternativeName>
</protein>
<evidence type="ECO:0000256" key="10">
    <source>
        <dbReference type="ARBA" id="ARBA00023304"/>
    </source>
</evidence>
<dbReference type="EC" id="4.3.1.19" evidence="11"/>
<evidence type="ECO:0000256" key="9">
    <source>
        <dbReference type="ARBA" id="ARBA00023239"/>
    </source>
</evidence>
<dbReference type="CDD" id="cd01562">
    <property type="entry name" value="Thr-dehyd"/>
    <property type="match status" value="1"/>
</dbReference>
<keyword evidence="15" id="KW-1185">Reference proteome</keyword>
<dbReference type="eggNOG" id="KOG1250">
    <property type="taxonomic scope" value="Eukaryota"/>
</dbReference>
<dbReference type="GO" id="GO:0006567">
    <property type="term" value="P:L-threonine catabolic process"/>
    <property type="evidence" value="ECO:0007669"/>
    <property type="project" value="TreeGrafter"/>
</dbReference>
<dbReference type="GO" id="GO:0006565">
    <property type="term" value="P:L-serine catabolic process"/>
    <property type="evidence" value="ECO:0007669"/>
    <property type="project" value="TreeGrafter"/>
</dbReference>
<dbReference type="KEGG" id="gtt:GUITHDRAFT_86078"/>
<dbReference type="HOGENOM" id="CLU_021152_6_2_1"/>
<dbReference type="GO" id="GO:0004794">
    <property type="term" value="F:threonine deaminase activity"/>
    <property type="evidence" value="ECO:0007669"/>
    <property type="project" value="UniProtKB-UniRule"/>
</dbReference>
<reference evidence="14" key="3">
    <citation type="submission" date="2016-03" db="UniProtKB">
        <authorList>
            <consortium name="EnsemblProtists"/>
        </authorList>
    </citation>
    <scope>IDENTIFICATION</scope>
</reference>
<evidence type="ECO:0000256" key="3">
    <source>
        <dbReference type="ARBA" id="ARBA00004810"/>
    </source>
</evidence>
<dbReference type="CDD" id="cd04907">
    <property type="entry name" value="ACT_ThrD-I_2"/>
    <property type="match status" value="1"/>
</dbReference>
<evidence type="ECO:0000313" key="15">
    <source>
        <dbReference type="Proteomes" id="UP000011087"/>
    </source>
</evidence>
<name>L1JJK2_GUITC</name>
<dbReference type="GO" id="GO:0009097">
    <property type="term" value="P:isoleucine biosynthetic process"/>
    <property type="evidence" value="ECO:0007669"/>
    <property type="project" value="UniProtKB-UniRule"/>
</dbReference>
<dbReference type="Proteomes" id="UP000011087">
    <property type="component" value="Unassembled WGS sequence"/>
</dbReference>
<reference evidence="15" key="2">
    <citation type="submission" date="2012-11" db="EMBL/GenBank/DDBJ databases">
        <authorList>
            <person name="Kuo A."/>
            <person name="Curtis B.A."/>
            <person name="Tanifuji G."/>
            <person name="Burki F."/>
            <person name="Gruber A."/>
            <person name="Irimia M."/>
            <person name="Maruyama S."/>
            <person name="Arias M.C."/>
            <person name="Ball S.G."/>
            <person name="Gile G.H."/>
            <person name="Hirakawa Y."/>
            <person name="Hopkins J.F."/>
            <person name="Rensing S.A."/>
            <person name="Schmutz J."/>
            <person name="Symeonidi A."/>
            <person name="Elias M."/>
            <person name="Eveleigh R.J."/>
            <person name="Herman E.K."/>
            <person name="Klute M.J."/>
            <person name="Nakayama T."/>
            <person name="Obornik M."/>
            <person name="Reyes-Prieto A."/>
            <person name="Armbrust E.V."/>
            <person name="Aves S.J."/>
            <person name="Beiko R.G."/>
            <person name="Coutinho P."/>
            <person name="Dacks J.B."/>
            <person name="Durnford D.G."/>
            <person name="Fast N.M."/>
            <person name="Green B.R."/>
            <person name="Grisdale C."/>
            <person name="Hempe F."/>
            <person name="Henrissat B."/>
            <person name="Hoppner M.P."/>
            <person name="Ishida K.-I."/>
            <person name="Kim E."/>
            <person name="Koreny L."/>
            <person name="Kroth P.G."/>
            <person name="Liu Y."/>
            <person name="Malik S.-B."/>
            <person name="Maier U.G."/>
            <person name="McRose D."/>
            <person name="Mock T."/>
            <person name="Neilson J.A."/>
            <person name="Onodera N.T."/>
            <person name="Poole A.M."/>
            <person name="Pritham E.J."/>
            <person name="Richards T.A."/>
            <person name="Rocap G."/>
            <person name="Roy S.W."/>
            <person name="Sarai C."/>
            <person name="Schaack S."/>
            <person name="Shirato S."/>
            <person name="Slamovits C.H."/>
            <person name="Spencer D.F."/>
            <person name="Suzuki S."/>
            <person name="Worden A.Z."/>
            <person name="Zauner S."/>
            <person name="Barry K."/>
            <person name="Bell C."/>
            <person name="Bharti A.K."/>
            <person name="Crow J.A."/>
            <person name="Grimwood J."/>
            <person name="Kramer R."/>
            <person name="Lindquist E."/>
            <person name="Lucas S."/>
            <person name="Salamov A."/>
            <person name="McFadden G.I."/>
            <person name="Lane C.E."/>
            <person name="Keeling P.J."/>
            <person name="Gray M.W."/>
            <person name="Grigoriev I.V."/>
            <person name="Archibald J.M."/>
        </authorList>
    </citation>
    <scope>NUCLEOTIDE SEQUENCE</scope>
    <source>
        <strain evidence="15">CCMP2712</strain>
    </source>
</reference>
<dbReference type="PROSITE" id="PS00165">
    <property type="entry name" value="DEHYDRATASE_SER_THR"/>
    <property type="match status" value="1"/>
</dbReference>
<sequence length="538" mass="58277">MVQTHVSTGGEKAGVEVGGVDGVWYLEQILTAKVYDVAVETPLHDMPRLSERLEGGNMIMAKREDMQPVFSFKLRGAYNMIANLDQAQLDRGVITASAGNHAQGVAMSAKHLGCRAVIAMPTVTPAIKVNSVKRMGAEVVLVGDNFDETKAYALERSEKDNMVFIPPFDHPLVIAGQGTIGLEILRQCSKPIDAIFIPVGGGGLIAGVAAYVKRLRPDIKIIGVEPTGADAMYRSLKEKKQVVLDKVDTFADGVAVKTVGSLTFKLALELVDEIVLVDTDEICVAIKDIFEDTRSITEPSGALAVAGAKKWLTDGAKKGSRVVAITSGANMNFDKLRLVADRAGSGEKEEAMLASIIPEKKGEFRKFINILSKSGLKRGGSQSRSITEFKYRYNERFTSQTGNAQVFYSVDTANRKDTETLVQELNDSGLKTLDLSKNELAKEHIRFLAGGGTRAADERLFKIEFPERPGSLRSFLDVLGEDWNISLFHYRATGQLVGSVLLGVSPMGEKDVQTFKAAIAELGWACVDTSDNVACALL</sequence>
<dbReference type="OrthoDB" id="4418812at2759"/>
<keyword evidence="5 11" id="KW-0028">Amino-acid biosynthesis</keyword>
<dbReference type="Pfam" id="PF00291">
    <property type="entry name" value="PALP"/>
    <property type="match status" value="1"/>
</dbReference>
<comment type="catalytic activity">
    <reaction evidence="1 11">
        <text>L-threonine = 2-oxobutanoate + NH4(+)</text>
        <dbReference type="Rhea" id="RHEA:22108"/>
        <dbReference type="ChEBI" id="CHEBI:16763"/>
        <dbReference type="ChEBI" id="CHEBI:28938"/>
        <dbReference type="ChEBI" id="CHEBI:57926"/>
        <dbReference type="EC" id="4.3.1.19"/>
    </reaction>
</comment>
<dbReference type="Gene3D" id="3.40.50.1100">
    <property type="match status" value="2"/>
</dbReference>
<proteinExistence type="inferred from homology"/>
<dbReference type="AlphaFoldDB" id="L1JJK2"/>
<dbReference type="EMBL" id="JH992986">
    <property type="protein sequence ID" value="EKX48314.1"/>
    <property type="molecule type" value="Genomic_DNA"/>
</dbReference>
<evidence type="ECO:0000256" key="6">
    <source>
        <dbReference type="ARBA" id="ARBA00022624"/>
    </source>
</evidence>
<dbReference type="PANTHER" id="PTHR48078:SF11">
    <property type="entry name" value="THREONINE DEHYDRATASE, MITOCHONDRIAL"/>
    <property type="match status" value="1"/>
</dbReference>
<dbReference type="NCBIfam" id="TIGR01124">
    <property type="entry name" value="ilvA_2Cterm"/>
    <property type="match status" value="1"/>
</dbReference>
<evidence type="ECO:0000256" key="5">
    <source>
        <dbReference type="ARBA" id="ARBA00022605"/>
    </source>
</evidence>
<dbReference type="PROSITE" id="PS51672">
    <property type="entry name" value="ACT_LIKE"/>
    <property type="match status" value="2"/>
</dbReference>
<dbReference type="RefSeq" id="XP_005835294.1">
    <property type="nucleotide sequence ID" value="XM_005835237.1"/>
</dbReference>
<comment type="similarity">
    <text evidence="4 11">Belongs to the serine/threonine dehydratase family.</text>
</comment>
<gene>
    <name evidence="13" type="ORF">GUITHDRAFT_86078</name>
</gene>
<evidence type="ECO:0000259" key="12">
    <source>
        <dbReference type="PROSITE" id="PS51672"/>
    </source>
</evidence>
<keyword evidence="9 11" id="KW-0456">Lyase</keyword>
<evidence type="ECO:0000256" key="8">
    <source>
        <dbReference type="ARBA" id="ARBA00022898"/>
    </source>
</evidence>
<dbReference type="InterPro" id="IPR000634">
    <property type="entry name" value="Ser/Thr_deHydtase_PyrdxlP-BS"/>
</dbReference>
<evidence type="ECO:0000256" key="11">
    <source>
        <dbReference type="RuleBase" id="RU362012"/>
    </source>
</evidence>
<dbReference type="Pfam" id="PF00585">
    <property type="entry name" value="Thr_dehydrat_C"/>
    <property type="match status" value="2"/>
</dbReference>
<dbReference type="InterPro" id="IPR038110">
    <property type="entry name" value="TD_ACT-like_sf"/>
</dbReference>
<dbReference type="FunFam" id="3.40.50.1100:FF:000007">
    <property type="entry name" value="L-threonine dehydratase catabolic TdcB"/>
    <property type="match status" value="1"/>
</dbReference>
<evidence type="ECO:0000256" key="7">
    <source>
        <dbReference type="ARBA" id="ARBA00022737"/>
    </source>
</evidence>
<evidence type="ECO:0000313" key="13">
    <source>
        <dbReference type="EMBL" id="EKX48314.1"/>
    </source>
</evidence>
<comment type="cofactor">
    <cofactor evidence="2 11">
        <name>pyridoxal 5'-phosphate</name>
        <dbReference type="ChEBI" id="CHEBI:597326"/>
    </cofactor>
</comment>
<dbReference type="PaxDb" id="55529-EKX48314"/>
<dbReference type="SUPFAM" id="SSF55021">
    <property type="entry name" value="ACT-like"/>
    <property type="match status" value="2"/>
</dbReference>
<dbReference type="InterPro" id="IPR005787">
    <property type="entry name" value="Thr_deHydtase_biosynth"/>
</dbReference>
<dbReference type="Gene3D" id="3.40.1020.10">
    <property type="entry name" value="Biosynthetic Threonine Deaminase, Domain 3"/>
    <property type="match status" value="1"/>
</dbReference>
<dbReference type="PANTHER" id="PTHR48078">
    <property type="entry name" value="THREONINE DEHYDRATASE, MITOCHONDRIAL-RELATED"/>
    <property type="match status" value="1"/>
</dbReference>
<dbReference type="UniPathway" id="UPA00047">
    <property type="reaction ID" value="UER00054"/>
</dbReference>